<evidence type="ECO:0000256" key="3">
    <source>
        <dbReference type="ARBA" id="ARBA00022840"/>
    </source>
</evidence>
<dbReference type="Gene3D" id="3.40.50.300">
    <property type="entry name" value="P-loop containing nucleotide triphosphate hydrolases"/>
    <property type="match status" value="1"/>
</dbReference>
<organism evidence="5 6">
    <name type="scientific">Desulfoluna butyratoxydans</name>
    <dbReference type="NCBI Taxonomy" id="231438"/>
    <lineage>
        <taxon>Bacteria</taxon>
        <taxon>Pseudomonadati</taxon>
        <taxon>Thermodesulfobacteriota</taxon>
        <taxon>Desulfobacteria</taxon>
        <taxon>Desulfobacterales</taxon>
        <taxon>Desulfolunaceae</taxon>
        <taxon>Desulfoluna</taxon>
    </lineage>
</organism>
<dbReference type="SUPFAM" id="SSF52540">
    <property type="entry name" value="P-loop containing nucleoside triphosphate hydrolases"/>
    <property type="match status" value="1"/>
</dbReference>
<dbReference type="PANTHER" id="PTHR42788">
    <property type="entry name" value="TAURINE IMPORT ATP-BINDING PROTEIN-RELATED"/>
    <property type="match status" value="1"/>
</dbReference>
<dbReference type="GO" id="GO:0016887">
    <property type="term" value="F:ATP hydrolysis activity"/>
    <property type="evidence" value="ECO:0007669"/>
    <property type="project" value="InterPro"/>
</dbReference>
<evidence type="ECO:0000313" key="5">
    <source>
        <dbReference type="EMBL" id="VFQ47089.1"/>
    </source>
</evidence>
<dbReference type="SMART" id="SM00382">
    <property type="entry name" value="AAA"/>
    <property type="match status" value="1"/>
</dbReference>
<protein>
    <submittedName>
        <fullName evidence="5">Abc transporter-like</fullName>
    </submittedName>
</protein>
<dbReference type="PROSITE" id="PS50893">
    <property type="entry name" value="ABC_TRANSPORTER_2"/>
    <property type="match status" value="1"/>
</dbReference>
<reference evidence="5 6" key="1">
    <citation type="submission" date="2019-03" db="EMBL/GenBank/DDBJ databases">
        <authorList>
            <person name="Nijsse B."/>
        </authorList>
    </citation>
    <scope>NUCLEOTIDE SEQUENCE [LARGE SCALE GENOMIC DNA]</scope>
    <source>
        <strain evidence="5">Desulfoluna butyratoxydans MSL71</strain>
    </source>
</reference>
<keyword evidence="3" id="KW-0067">ATP-binding</keyword>
<evidence type="ECO:0000256" key="1">
    <source>
        <dbReference type="ARBA" id="ARBA00022448"/>
    </source>
</evidence>
<dbReference type="InterPro" id="IPR027417">
    <property type="entry name" value="P-loop_NTPase"/>
</dbReference>
<proteinExistence type="predicted"/>
<sequence length="264" mass="29267">MGPLRQRRNQAGKMTEKIRLSDISKVFKLSGRKRKAALGGVRLSVSEGDFVVVLGRSGCGKSTLLNIVAGMVPPTSGEVAVDGAAVEHPDPSRILLTQQPMLLPWLTVLENVAFGCKLRGETDHLLSRARRWLERVHMAGHESYLPGELSLGMQQRVCLARALMGHPDLLLMDEPFGALDTFTRSRLHEEMVRIRQETDITVVFVTHDLDEALALGSRVVLLGGEPGHIMEEYALDRAYPRDPADPVLREMKGAIMERFQEEGL</sequence>
<dbReference type="GO" id="GO:0005524">
    <property type="term" value="F:ATP binding"/>
    <property type="evidence" value="ECO:0007669"/>
    <property type="project" value="UniProtKB-KW"/>
</dbReference>
<dbReference type="InterPro" id="IPR003593">
    <property type="entry name" value="AAA+_ATPase"/>
</dbReference>
<dbReference type="EMBL" id="CAADHO010000013">
    <property type="protein sequence ID" value="VFQ47089.1"/>
    <property type="molecule type" value="Genomic_DNA"/>
</dbReference>
<dbReference type="InterPro" id="IPR017871">
    <property type="entry name" value="ABC_transporter-like_CS"/>
</dbReference>
<dbReference type="PANTHER" id="PTHR42788:SF13">
    <property type="entry name" value="ALIPHATIC SULFONATES IMPORT ATP-BINDING PROTEIN SSUB"/>
    <property type="match status" value="1"/>
</dbReference>
<evidence type="ECO:0000259" key="4">
    <source>
        <dbReference type="PROSITE" id="PS50893"/>
    </source>
</evidence>
<dbReference type="Proteomes" id="UP000507962">
    <property type="component" value="Unassembled WGS sequence"/>
</dbReference>
<dbReference type="InterPro" id="IPR050166">
    <property type="entry name" value="ABC_transporter_ATP-bind"/>
</dbReference>
<accession>A0A4U8YUJ9</accession>
<keyword evidence="2" id="KW-0547">Nucleotide-binding</keyword>
<gene>
    <name evidence="5" type="ORF">MSL71_47750</name>
</gene>
<name>A0A4U8YUJ9_9BACT</name>
<evidence type="ECO:0000256" key="2">
    <source>
        <dbReference type="ARBA" id="ARBA00022741"/>
    </source>
</evidence>
<feature type="domain" description="ABC transporter" evidence="4">
    <location>
        <begin position="18"/>
        <end position="251"/>
    </location>
</feature>
<keyword evidence="1" id="KW-0813">Transport</keyword>
<dbReference type="CDD" id="cd03293">
    <property type="entry name" value="ABC_NrtD_SsuB_transporters"/>
    <property type="match status" value="1"/>
</dbReference>
<dbReference type="Pfam" id="PF00005">
    <property type="entry name" value="ABC_tran"/>
    <property type="match status" value="1"/>
</dbReference>
<dbReference type="PROSITE" id="PS00211">
    <property type="entry name" value="ABC_TRANSPORTER_1"/>
    <property type="match status" value="1"/>
</dbReference>
<keyword evidence="6" id="KW-1185">Reference proteome</keyword>
<dbReference type="AlphaFoldDB" id="A0A4U8YUJ9"/>
<evidence type="ECO:0000313" key="6">
    <source>
        <dbReference type="Proteomes" id="UP000507962"/>
    </source>
</evidence>
<dbReference type="InterPro" id="IPR003439">
    <property type="entry name" value="ABC_transporter-like_ATP-bd"/>
</dbReference>